<organism evidence="1 2">
    <name type="scientific">Protea cynaroides</name>
    <dbReference type="NCBI Taxonomy" id="273540"/>
    <lineage>
        <taxon>Eukaryota</taxon>
        <taxon>Viridiplantae</taxon>
        <taxon>Streptophyta</taxon>
        <taxon>Embryophyta</taxon>
        <taxon>Tracheophyta</taxon>
        <taxon>Spermatophyta</taxon>
        <taxon>Magnoliopsida</taxon>
        <taxon>Proteales</taxon>
        <taxon>Proteaceae</taxon>
        <taxon>Protea</taxon>
    </lineage>
</organism>
<dbReference type="Proteomes" id="UP001141806">
    <property type="component" value="Unassembled WGS sequence"/>
</dbReference>
<dbReference type="InterPro" id="IPR017972">
    <property type="entry name" value="Cyt_P450_CS"/>
</dbReference>
<gene>
    <name evidence="1" type="ORF">NE237_014371</name>
</gene>
<sequence length="166" mass="18383">MIPFGVGRRICPAVGLATHRKSLLDCKAKGHTTNKVKSKFTAEDAAATVGAPSLQEIIKLLCSCFFSIIKLLVRSFILPWYPGRNLSRNRLYPNLSLFPSNPSSPTPHSTLLLKLLSDERSAGYTAFAYGYLTCRSFPHCSWTWLRSLPQVVSQILAPTPGHDHDL</sequence>
<dbReference type="GO" id="GO:0016705">
    <property type="term" value="F:oxidoreductase activity, acting on paired donors, with incorporation or reduction of molecular oxygen"/>
    <property type="evidence" value="ECO:0007669"/>
    <property type="project" value="InterPro"/>
</dbReference>
<evidence type="ECO:0008006" key="3">
    <source>
        <dbReference type="Google" id="ProtNLM"/>
    </source>
</evidence>
<protein>
    <recommendedName>
        <fullName evidence="3">Cytochrome P450</fullName>
    </recommendedName>
</protein>
<proteinExistence type="predicted"/>
<accession>A0A9Q0KC11</accession>
<evidence type="ECO:0000313" key="2">
    <source>
        <dbReference type="Proteomes" id="UP001141806"/>
    </source>
</evidence>
<dbReference type="GO" id="GO:0005506">
    <property type="term" value="F:iron ion binding"/>
    <property type="evidence" value="ECO:0007669"/>
    <property type="project" value="InterPro"/>
</dbReference>
<name>A0A9Q0KC11_9MAGN</name>
<keyword evidence="2" id="KW-1185">Reference proteome</keyword>
<reference evidence="1" key="1">
    <citation type="journal article" date="2023" name="Plant J.">
        <title>The genome of the king protea, Protea cynaroides.</title>
        <authorList>
            <person name="Chang J."/>
            <person name="Duong T.A."/>
            <person name="Schoeman C."/>
            <person name="Ma X."/>
            <person name="Roodt D."/>
            <person name="Barker N."/>
            <person name="Li Z."/>
            <person name="Van de Peer Y."/>
            <person name="Mizrachi E."/>
        </authorList>
    </citation>
    <scope>NUCLEOTIDE SEQUENCE</scope>
    <source>
        <tissue evidence="1">Young leaves</tissue>
    </source>
</reference>
<dbReference type="PROSITE" id="PS00086">
    <property type="entry name" value="CYTOCHROME_P450"/>
    <property type="match status" value="1"/>
</dbReference>
<comment type="caution">
    <text evidence="1">The sequence shown here is derived from an EMBL/GenBank/DDBJ whole genome shotgun (WGS) entry which is preliminary data.</text>
</comment>
<dbReference type="AlphaFoldDB" id="A0A9Q0KC11"/>
<dbReference type="EMBL" id="JAMYWD010000006">
    <property type="protein sequence ID" value="KAJ4967670.1"/>
    <property type="molecule type" value="Genomic_DNA"/>
</dbReference>
<evidence type="ECO:0000313" key="1">
    <source>
        <dbReference type="EMBL" id="KAJ4967670.1"/>
    </source>
</evidence>